<dbReference type="PRINTS" id="PR01550">
    <property type="entry name" value="TOP6AFAMILY"/>
</dbReference>
<dbReference type="OrthoDB" id="5377392at2759"/>
<dbReference type="FunCoup" id="G8JTZ7">
    <property type="interactions" value="796"/>
</dbReference>
<name>G8JTZ7_ERECY</name>
<dbReference type="Gene3D" id="3.40.1360.10">
    <property type="match status" value="1"/>
</dbReference>
<dbReference type="OMA" id="YICTMAN"/>
<dbReference type="InterPro" id="IPR002815">
    <property type="entry name" value="Spo11/TopoVI_A"/>
</dbReference>
<keyword evidence="5" id="KW-0479">Metal-binding</keyword>
<evidence type="ECO:0000256" key="7">
    <source>
        <dbReference type="ARBA" id="ARBA00023029"/>
    </source>
</evidence>
<comment type="cofactor">
    <cofactor evidence="2">
        <name>Mg(2+)</name>
        <dbReference type="ChEBI" id="CHEBI:18420"/>
    </cofactor>
</comment>
<evidence type="ECO:0000256" key="9">
    <source>
        <dbReference type="ARBA" id="ARBA00023235"/>
    </source>
</evidence>
<dbReference type="eggNOG" id="KOG2795">
    <property type="taxonomic scope" value="Eukaryota"/>
</dbReference>
<dbReference type="GO" id="GO:0005524">
    <property type="term" value="F:ATP binding"/>
    <property type="evidence" value="ECO:0007669"/>
    <property type="project" value="InterPro"/>
</dbReference>
<keyword evidence="6" id="KW-0460">Magnesium</keyword>
<dbReference type="Gene3D" id="1.10.10.10">
    <property type="entry name" value="Winged helix-like DNA-binding domain superfamily/Winged helix DNA-binding domain"/>
    <property type="match status" value="1"/>
</dbReference>
<dbReference type="HOGENOM" id="CLU_037229_2_1_1"/>
<dbReference type="GO" id="GO:0007131">
    <property type="term" value="P:reciprocal meiotic recombination"/>
    <property type="evidence" value="ECO:0007669"/>
    <property type="project" value="TreeGrafter"/>
</dbReference>
<dbReference type="Pfam" id="PF04406">
    <property type="entry name" value="TP6A_N"/>
    <property type="match status" value="1"/>
</dbReference>
<dbReference type="GO" id="GO:0003918">
    <property type="term" value="F:DNA topoisomerase type II (double strand cut, ATP-hydrolyzing) activity"/>
    <property type="evidence" value="ECO:0007669"/>
    <property type="project" value="UniProtKB-UniRule"/>
</dbReference>
<comment type="similarity">
    <text evidence="3 10">Belongs to the TOP6A family.</text>
</comment>
<keyword evidence="8 10" id="KW-0238">DNA-binding</keyword>
<organism evidence="13 14">
    <name type="scientific">Eremothecium cymbalariae (strain CBS 270.75 / DBVPG 7215 / KCTC 17166 / NRRL Y-17582)</name>
    <name type="common">Yeast</name>
    <dbReference type="NCBI Taxonomy" id="931890"/>
    <lineage>
        <taxon>Eukaryota</taxon>
        <taxon>Fungi</taxon>
        <taxon>Dikarya</taxon>
        <taxon>Ascomycota</taxon>
        <taxon>Saccharomycotina</taxon>
        <taxon>Saccharomycetes</taxon>
        <taxon>Saccharomycetales</taxon>
        <taxon>Saccharomycetaceae</taxon>
        <taxon>Eremothecium</taxon>
    </lineage>
</organism>
<dbReference type="PANTHER" id="PTHR10848">
    <property type="entry name" value="MEIOTIC RECOMBINATION PROTEIN SPO11"/>
    <property type="match status" value="1"/>
</dbReference>
<evidence type="ECO:0000313" key="13">
    <source>
        <dbReference type="EMBL" id="AET39500.1"/>
    </source>
</evidence>
<dbReference type="CDD" id="cd00223">
    <property type="entry name" value="TOPRIM_TopoIIB_SPO"/>
    <property type="match status" value="1"/>
</dbReference>
<proteinExistence type="inferred from homology"/>
<dbReference type="AlphaFoldDB" id="G8JTZ7"/>
<feature type="domain" description="Spo11/DNA topoisomerase VI subunit A N-terminal" evidence="11">
    <location>
        <begin position="95"/>
        <end position="155"/>
    </location>
</feature>
<dbReference type="PANTHER" id="PTHR10848:SF0">
    <property type="entry name" value="MEIOTIC RECOMBINATION PROTEIN SPO11"/>
    <property type="match status" value="1"/>
</dbReference>
<dbReference type="InterPro" id="IPR034136">
    <property type="entry name" value="TOPRIM_Topo6A/Spo11"/>
</dbReference>
<dbReference type="GeneID" id="11470096"/>
<dbReference type="EMBL" id="CP002500">
    <property type="protein sequence ID" value="AET39500.1"/>
    <property type="molecule type" value="Genomic_DNA"/>
</dbReference>
<evidence type="ECO:0000256" key="3">
    <source>
        <dbReference type="ARBA" id="ARBA00006559"/>
    </source>
</evidence>
<dbReference type="PROSITE" id="PS52041">
    <property type="entry name" value="TOPO_IIB"/>
    <property type="match status" value="1"/>
</dbReference>
<dbReference type="InterPro" id="IPR013049">
    <property type="entry name" value="Spo11/TopoVI_A_N"/>
</dbReference>
<evidence type="ECO:0000256" key="2">
    <source>
        <dbReference type="ARBA" id="ARBA00001946"/>
    </source>
</evidence>
<feature type="active site" description="O-(5'-phospho-DNA)-tyrosine intermediate" evidence="10">
    <location>
        <position position="123"/>
    </location>
</feature>
<keyword evidence="7 10" id="KW-0799">Topoisomerase</keyword>
<sequence length="367" mass="41222">MIKLNPSLSDFMISNDTKVGLHMALQGKRARTIQLGPSTPSDRIQNEINMALDFSKNSIQLNNTAIEITVVRGDGKRSRVVYPARCTLAASAAQRAATFLSVMKTIQTRMLKSETTTIRDVYYSNVELYKRQQVVSDWISTFEQCFGVEKSTFRIVAAQKGIISTPVPLKIDNTEIRGTNLIPYITTESAVKCTDWKQVNKVVILEKDAVFHKLARDAQYNKDKILVTGKGYPDHLTRIFLRQLLKVAPAHIQVEAFCDSDPYGIDITLKCCEGVGSPTARRLNYGGIFLHNLLDLGSHNSTTTTVVEGSNLQDISPRDWKMSQRMLQNLTGTEQTLLNDGTRSTIIRELQRQLMFLKKGEMNVVME</sequence>
<dbReference type="EC" id="5.6.2.2" evidence="4"/>
<reference evidence="14" key="1">
    <citation type="journal article" date="2012" name="G3 (Bethesda)">
        <title>Pichia sorbitophila, an interspecies yeast hybrid reveals early steps of genome resolution following polyploidization.</title>
        <authorList>
            <person name="Leh Louis V."/>
            <person name="Despons L."/>
            <person name="Friedrich A."/>
            <person name="Martin T."/>
            <person name="Durrens P."/>
            <person name="Casaregola S."/>
            <person name="Neuveglise C."/>
            <person name="Fairhead C."/>
            <person name="Marck C."/>
            <person name="Cruz J.A."/>
            <person name="Straub M.L."/>
            <person name="Kugler V."/>
            <person name="Sacerdot C."/>
            <person name="Uzunov Z."/>
            <person name="Thierry A."/>
            <person name="Weiss S."/>
            <person name="Bleykasten C."/>
            <person name="De Montigny J."/>
            <person name="Jacques N."/>
            <person name="Jung P."/>
            <person name="Lemaire M."/>
            <person name="Mallet S."/>
            <person name="Morel G."/>
            <person name="Richard G.F."/>
            <person name="Sarkar A."/>
            <person name="Savel G."/>
            <person name="Schacherer J."/>
            <person name="Seret M.L."/>
            <person name="Talla E."/>
            <person name="Samson G."/>
            <person name="Jubin C."/>
            <person name="Poulain J."/>
            <person name="Vacherie B."/>
            <person name="Barbe V."/>
            <person name="Pelletier E."/>
            <person name="Sherman D.J."/>
            <person name="Westhof E."/>
            <person name="Weissenbach J."/>
            <person name="Baret P.V."/>
            <person name="Wincker P."/>
            <person name="Gaillardin C."/>
            <person name="Dujon B."/>
            <person name="Souciet J.L."/>
        </authorList>
    </citation>
    <scope>NUCLEOTIDE SEQUENCE [LARGE SCALE GENOMIC DNA]</scope>
    <source>
        <strain evidence="14">CBS 270.75 / DBVPG 7215 / KCTC 17166 / NRRL Y-17582</strain>
    </source>
</reference>
<evidence type="ECO:0000256" key="5">
    <source>
        <dbReference type="ARBA" id="ARBA00022723"/>
    </source>
</evidence>
<dbReference type="STRING" id="931890.G8JTZ7"/>
<protein>
    <recommendedName>
        <fullName evidence="4">DNA topoisomerase (ATP-hydrolyzing)</fullName>
        <ecNumber evidence="4">5.6.2.2</ecNumber>
    </recommendedName>
</protein>
<evidence type="ECO:0000256" key="6">
    <source>
        <dbReference type="ARBA" id="ARBA00022842"/>
    </source>
</evidence>
<comment type="catalytic activity">
    <reaction evidence="1 10">
        <text>ATP-dependent breakage, passage and rejoining of double-stranded DNA.</text>
        <dbReference type="EC" id="5.6.2.2"/>
    </reaction>
</comment>
<evidence type="ECO:0000256" key="8">
    <source>
        <dbReference type="ARBA" id="ARBA00023125"/>
    </source>
</evidence>
<evidence type="ECO:0000259" key="12">
    <source>
        <dbReference type="Pfam" id="PF21180"/>
    </source>
</evidence>
<dbReference type="InterPro" id="IPR036078">
    <property type="entry name" value="Spo11/TopoVI_A_sf"/>
</dbReference>
<dbReference type="GO" id="GO:0042138">
    <property type="term" value="P:meiotic DNA double-strand break formation"/>
    <property type="evidence" value="ECO:0007669"/>
    <property type="project" value="TreeGrafter"/>
</dbReference>
<dbReference type="Pfam" id="PF21180">
    <property type="entry name" value="TOP6A-Spo11_Toprim"/>
    <property type="match status" value="1"/>
</dbReference>
<evidence type="ECO:0000313" key="14">
    <source>
        <dbReference type="Proteomes" id="UP000006790"/>
    </source>
</evidence>
<evidence type="ECO:0000256" key="1">
    <source>
        <dbReference type="ARBA" id="ARBA00000185"/>
    </source>
</evidence>
<keyword evidence="9 10" id="KW-0413">Isomerase</keyword>
<gene>
    <name evidence="13" type="ordered locus">Ecym_4458</name>
</gene>
<evidence type="ECO:0000256" key="4">
    <source>
        <dbReference type="ARBA" id="ARBA00012895"/>
    </source>
</evidence>
<dbReference type="Proteomes" id="UP000006790">
    <property type="component" value="Chromosome 4"/>
</dbReference>
<dbReference type="InterPro" id="IPR036388">
    <property type="entry name" value="WH-like_DNA-bd_sf"/>
</dbReference>
<dbReference type="SUPFAM" id="SSF56726">
    <property type="entry name" value="DNA topoisomerase IV, alpha subunit"/>
    <property type="match status" value="1"/>
</dbReference>
<evidence type="ECO:0000256" key="10">
    <source>
        <dbReference type="PROSITE-ProRule" id="PRU01385"/>
    </source>
</evidence>
<evidence type="ECO:0000259" key="11">
    <source>
        <dbReference type="Pfam" id="PF04406"/>
    </source>
</evidence>
<dbReference type="GO" id="GO:0003677">
    <property type="term" value="F:DNA binding"/>
    <property type="evidence" value="ECO:0007669"/>
    <property type="project" value="UniProtKB-UniRule"/>
</dbReference>
<feature type="domain" description="Topoisomerase 6 subunit A/Spo11 TOPRIM" evidence="12">
    <location>
        <begin position="202"/>
        <end position="271"/>
    </location>
</feature>
<dbReference type="KEGG" id="erc:Ecym_4458"/>
<dbReference type="InParanoid" id="G8JTZ7"/>
<accession>G8JTZ7</accession>
<dbReference type="GO" id="GO:0046872">
    <property type="term" value="F:metal ion binding"/>
    <property type="evidence" value="ECO:0007669"/>
    <property type="project" value="UniProtKB-KW"/>
</dbReference>
<dbReference type="GO" id="GO:0000228">
    <property type="term" value="C:nuclear chromosome"/>
    <property type="evidence" value="ECO:0007669"/>
    <property type="project" value="TreeGrafter"/>
</dbReference>
<dbReference type="RefSeq" id="XP_003646317.1">
    <property type="nucleotide sequence ID" value="XM_003646269.1"/>
</dbReference>
<dbReference type="GO" id="GO:0000706">
    <property type="term" value="P:meiotic DNA double-strand break processing"/>
    <property type="evidence" value="ECO:0007669"/>
    <property type="project" value="TreeGrafter"/>
</dbReference>
<keyword evidence="14" id="KW-1185">Reference proteome</keyword>